<gene>
    <name evidence="2" type="ORF">CWS72_06515</name>
</gene>
<dbReference type="AlphaFoldDB" id="A0A2N3PXX2"/>
<evidence type="ECO:0000313" key="2">
    <source>
        <dbReference type="EMBL" id="PKU25253.1"/>
    </source>
</evidence>
<sequence>MLPGLADVPHADTDRIWVTRDGRYLRLGEMSTDHLRNAMTMLERNADQRRRIAVGDGLTKDGGRAPEGTGLPDPAEAVRRDEMAAAMKRVIASRSGRPSKAGWFPRLS</sequence>
<organism evidence="2 3">
    <name type="scientific">Telmatospirillum siberiense</name>
    <dbReference type="NCBI Taxonomy" id="382514"/>
    <lineage>
        <taxon>Bacteria</taxon>
        <taxon>Pseudomonadati</taxon>
        <taxon>Pseudomonadota</taxon>
        <taxon>Alphaproteobacteria</taxon>
        <taxon>Rhodospirillales</taxon>
        <taxon>Rhodospirillaceae</taxon>
        <taxon>Telmatospirillum</taxon>
    </lineage>
</organism>
<protein>
    <submittedName>
        <fullName evidence="2">Uncharacterized protein</fullName>
    </submittedName>
</protein>
<evidence type="ECO:0000256" key="1">
    <source>
        <dbReference type="SAM" id="MobiDB-lite"/>
    </source>
</evidence>
<reference evidence="3" key="1">
    <citation type="submission" date="2017-12" db="EMBL/GenBank/DDBJ databases">
        <title>Draft genome sequence of Telmatospirillum siberiense 26-4b1T, an acidotolerant peatland alphaproteobacterium potentially involved in sulfur cycling.</title>
        <authorList>
            <person name="Hausmann B."/>
            <person name="Pjevac P."/>
            <person name="Schreck K."/>
            <person name="Herbold C.W."/>
            <person name="Daims H."/>
            <person name="Wagner M."/>
            <person name="Pester M."/>
            <person name="Loy A."/>
        </authorList>
    </citation>
    <scope>NUCLEOTIDE SEQUENCE [LARGE SCALE GENOMIC DNA]</scope>
    <source>
        <strain evidence="3">26-4b1</strain>
    </source>
</reference>
<evidence type="ECO:0000313" key="3">
    <source>
        <dbReference type="Proteomes" id="UP000233293"/>
    </source>
</evidence>
<keyword evidence="3" id="KW-1185">Reference proteome</keyword>
<proteinExistence type="predicted"/>
<accession>A0A2N3PXX2</accession>
<dbReference type="EMBL" id="PIUM01000005">
    <property type="protein sequence ID" value="PKU25253.1"/>
    <property type="molecule type" value="Genomic_DNA"/>
</dbReference>
<feature type="region of interest" description="Disordered" evidence="1">
    <location>
        <begin position="56"/>
        <end position="77"/>
    </location>
</feature>
<comment type="caution">
    <text evidence="2">The sequence shown here is derived from an EMBL/GenBank/DDBJ whole genome shotgun (WGS) entry which is preliminary data.</text>
</comment>
<name>A0A2N3PXX2_9PROT</name>
<dbReference type="Proteomes" id="UP000233293">
    <property type="component" value="Unassembled WGS sequence"/>
</dbReference>